<keyword evidence="7" id="KW-1185">Reference proteome</keyword>
<comment type="similarity">
    <text evidence="1">Belongs to the ATP-dependent AMP-binding enzyme family.</text>
</comment>
<dbReference type="PROSITE" id="PS00455">
    <property type="entry name" value="AMP_BINDING"/>
    <property type="match status" value="1"/>
</dbReference>
<evidence type="ECO:0000256" key="2">
    <source>
        <dbReference type="ARBA" id="ARBA00022598"/>
    </source>
</evidence>
<dbReference type="InterPro" id="IPR045851">
    <property type="entry name" value="AMP-bd_C_sf"/>
</dbReference>
<dbReference type="Pfam" id="PF13193">
    <property type="entry name" value="AMP-binding_C"/>
    <property type="match status" value="1"/>
</dbReference>
<name>A1TDD4_MYCVP</name>
<dbReference type="GO" id="GO:0006631">
    <property type="term" value="P:fatty acid metabolic process"/>
    <property type="evidence" value="ECO:0007669"/>
    <property type="project" value="TreeGrafter"/>
</dbReference>
<feature type="region of interest" description="Disordered" evidence="3">
    <location>
        <begin position="542"/>
        <end position="563"/>
    </location>
</feature>
<organism evidence="6 7">
    <name type="scientific">Mycolicibacterium vanbaalenii (strain DSM 7251 / JCM 13017 / BCRC 16820 / KCTC 9966 / NRRL B-24157 / PYR-1)</name>
    <name type="common">Mycobacterium vanbaalenii</name>
    <dbReference type="NCBI Taxonomy" id="350058"/>
    <lineage>
        <taxon>Bacteria</taxon>
        <taxon>Bacillati</taxon>
        <taxon>Actinomycetota</taxon>
        <taxon>Actinomycetes</taxon>
        <taxon>Mycobacteriales</taxon>
        <taxon>Mycobacteriaceae</taxon>
        <taxon>Mycolicibacterium</taxon>
    </lineage>
</organism>
<dbReference type="STRING" id="350058.Mvan_4408"/>
<dbReference type="SUPFAM" id="SSF56801">
    <property type="entry name" value="Acetyl-CoA synthetase-like"/>
    <property type="match status" value="1"/>
</dbReference>
<sequence>MFRPYRIWDSRCDRDFTHVLAEKESSMAHPDPGTRADTVYTVFRQSAENHPDREFSVHRASRLSWGTTLTLVDQCARALDRAGVRSGDRVGILSPTRPETAIVLLACAKIGAIYLGMGTRLRRADMDYLCADACPSITFAMPDPYLGDRTDDMVAAATGQGLSHPILLSFTDDGSISPEFSEFLAGHQENAERAYDVDQFDPLAIVYTSGSTGDPKGVVLSHRSLLNYRSLLHRWPLTQPRLLSDMPVDHIGYIGNELTAAILSGGTLVQVPRFDAREVADQIERERVTVWMGAIPTMLTRVVALDDLESRDLSSLELVWWAGQLPESTARKVATFAHQVGASYGMSEMCCITLTDPGISPEQAVRTVGRPLDDIEVKVLPVPGEERSGEFALRRIGMMTEYWGKPDKTADAIDRDGWFHTGDLGFIDDDGSLVITGRLKLLIRSGGYNLSPFEIESVLEGHPGVAMAVVVGLPDPEYGEVAHAAWTAARDTAVTDDELRSYLREHLSGFKVPKQFHQISRIPLLANGKPDRSRIREQLHVSVPGADGRHVATTPSKETDHAQ</sequence>
<dbReference type="Proteomes" id="UP000009159">
    <property type="component" value="Chromosome"/>
</dbReference>
<dbReference type="Gene3D" id="3.40.50.12780">
    <property type="entry name" value="N-terminal domain of ligase-like"/>
    <property type="match status" value="1"/>
</dbReference>
<dbReference type="InterPro" id="IPR025110">
    <property type="entry name" value="AMP-bd_C"/>
</dbReference>
<evidence type="ECO:0000313" key="6">
    <source>
        <dbReference type="EMBL" id="ABM15184.1"/>
    </source>
</evidence>
<protein>
    <submittedName>
        <fullName evidence="6">AMP-dependent synthetase and ligase</fullName>
    </submittedName>
</protein>
<dbReference type="PANTHER" id="PTHR43201:SF5">
    <property type="entry name" value="MEDIUM-CHAIN ACYL-COA LIGASE ACSF2, MITOCHONDRIAL"/>
    <property type="match status" value="1"/>
</dbReference>
<dbReference type="EMBL" id="CP000511">
    <property type="protein sequence ID" value="ABM15184.1"/>
    <property type="molecule type" value="Genomic_DNA"/>
</dbReference>
<evidence type="ECO:0000256" key="1">
    <source>
        <dbReference type="ARBA" id="ARBA00006432"/>
    </source>
</evidence>
<accession>A1TDD4</accession>
<evidence type="ECO:0000313" key="7">
    <source>
        <dbReference type="Proteomes" id="UP000009159"/>
    </source>
</evidence>
<gene>
    <name evidence="6" type="ordered locus">Mvan_4408</name>
</gene>
<dbReference type="GO" id="GO:0031956">
    <property type="term" value="F:medium-chain fatty acid-CoA ligase activity"/>
    <property type="evidence" value="ECO:0007669"/>
    <property type="project" value="TreeGrafter"/>
</dbReference>
<dbReference type="InterPro" id="IPR000873">
    <property type="entry name" value="AMP-dep_synth/lig_dom"/>
</dbReference>
<evidence type="ECO:0000256" key="3">
    <source>
        <dbReference type="SAM" id="MobiDB-lite"/>
    </source>
</evidence>
<dbReference type="HOGENOM" id="CLU_000022_59_7_11"/>
<dbReference type="PANTHER" id="PTHR43201">
    <property type="entry name" value="ACYL-COA SYNTHETASE"/>
    <property type="match status" value="1"/>
</dbReference>
<proteinExistence type="inferred from homology"/>
<evidence type="ECO:0000259" key="5">
    <source>
        <dbReference type="Pfam" id="PF13193"/>
    </source>
</evidence>
<dbReference type="AlphaFoldDB" id="A1TDD4"/>
<dbReference type="InterPro" id="IPR042099">
    <property type="entry name" value="ANL_N_sf"/>
</dbReference>
<dbReference type="eggNOG" id="COG0318">
    <property type="taxonomic scope" value="Bacteria"/>
</dbReference>
<dbReference type="Pfam" id="PF00501">
    <property type="entry name" value="AMP-binding"/>
    <property type="match status" value="1"/>
</dbReference>
<feature type="domain" description="AMP-dependent synthetase/ligase" evidence="4">
    <location>
        <begin position="43"/>
        <end position="403"/>
    </location>
</feature>
<dbReference type="InterPro" id="IPR020845">
    <property type="entry name" value="AMP-binding_CS"/>
</dbReference>
<dbReference type="Gene3D" id="3.30.300.30">
    <property type="match status" value="1"/>
</dbReference>
<reference evidence="6" key="1">
    <citation type="submission" date="2006-12" db="EMBL/GenBank/DDBJ databases">
        <title>Complete sequence of Mycobacterium vanbaalenii PYR-1.</title>
        <authorList>
            <consortium name="US DOE Joint Genome Institute"/>
            <person name="Copeland A."/>
            <person name="Lucas S."/>
            <person name="Lapidus A."/>
            <person name="Barry K."/>
            <person name="Detter J.C."/>
            <person name="Glavina del Rio T."/>
            <person name="Hammon N."/>
            <person name="Israni S."/>
            <person name="Dalin E."/>
            <person name="Tice H."/>
            <person name="Pitluck S."/>
            <person name="Singan V."/>
            <person name="Schmutz J."/>
            <person name="Larimer F."/>
            <person name="Land M."/>
            <person name="Hauser L."/>
            <person name="Kyrpides N."/>
            <person name="Anderson I.J."/>
            <person name="Miller C."/>
            <person name="Richardson P."/>
        </authorList>
    </citation>
    <scope>NUCLEOTIDE SEQUENCE [LARGE SCALE GENOMIC DNA]</scope>
    <source>
        <strain evidence="6">PYR-1</strain>
    </source>
</reference>
<feature type="domain" description="AMP-binding enzyme C-terminal" evidence="5">
    <location>
        <begin position="454"/>
        <end position="529"/>
    </location>
</feature>
<dbReference type="KEGG" id="mva:Mvan_4408"/>
<keyword evidence="2 6" id="KW-0436">Ligase</keyword>
<evidence type="ECO:0000259" key="4">
    <source>
        <dbReference type="Pfam" id="PF00501"/>
    </source>
</evidence>